<accession>A0A1J0GEM3</accession>
<dbReference type="Gene3D" id="3.30.70.20">
    <property type="match status" value="1"/>
</dbReference>
<keyword evidence="6" id="KW-1185">Reference proteome</keyword>
<name>A0A1J0GEM3_9CLOT</name>
<dbReference type="InterPro" id="IPR017900">
    <property type="entry name" value="4Fe4S_Fe_S_CS"/>
</dbReference>
<dbReference type="EMBL" id="CP015756">
    <property type="protein sequence ID" value="APC39448.1"/>
    <property type="molecule type" value="Genomic_DNA"/>
</dbReference>
<keyword evidence="1" id="KW-0479">Metal-binding</keyword>
<dbReference type="RefSeq" id="WP_071611741.1">
    <property type="nucleotide sequence ID" value="NZ_CP015756.1"/>
</dbReference>
<organism evidence="5 6">
    <name type="scientific">Clostridium estertheticum subsp. estertheticum</name>
    <dbReference type="NCBI Taxonomy" id="1552"/>
    <lineage>
        <taxon>Bacteria</taxon>
        <taxon>Bacillati</taxon>
        <taxon>Bacillota</taxon>
        <taxon>Clostridia</taxon>
        <taxon>Eubacteriales</taxon>
        <taxon>Clostridiaceae</taxon>
        <taxon>Clostridium</taxon>
    </lineage>
</organism>
<feature type="domain" description="4Fe-4S ferredoxin-type" evidence="4">
    <location>
        <begin position="215"/>
        <end position="238"/>
    </location>
</feature>
<evidence type="ECO:0000256" key="2">
    <source>
        <dbReference type="ARBA" id="ARBA00023004"/>
    </source>
</evidence>
<keyword evidence="2" id="KW-0408">Iron</keyword>
<dbReference type="Pfam" id="PF13187">
    <property type="entry name" value="Fer4_9"/>
    <property type="match status" value="1"/>
</dbReference>
<evidence type="ECO:0000259" key="4">
    <source>
        <dbReference type="PROSITE" id="PS51379"/>
    </source>
</evidence>
<dbReference type="InterPro" id="IPR047964">
    <property type="entry name" value="EFR1-like"/>
</dbReference>
<dbReference type="KEGG" id="ceu:A7L45_04905"/>
<dbReference type="STRING" id="1552.A7L45_04905"/>
<feature type="domain" description="4Fe-4S ferredoxin-type" evidence="4">
    <location>
        <begin position="182"/>
        <end position="210"/>
    </location>
</feature>
<dbReference type="Gene3D" id="3.40.50.360">
    <property type="match status" value="1"/>
</dbReference>
<dbReference type="InterPro" id="IPR017896">
    <property type="entry name" value="4Fe4S_Fe-S-bd"/>
</dbReference>
<dbReference type="GO" id="GO:0046872">
    <property type="term" value="F:metal ion binding"/>
    <property type="evidence" value="ECO:0007669"/>
    <property type="project" value="UniProtKB-KW"/>
</dbReference>
<gene>
    <name evidence="5" type="ORF">A7L45_04905</name>
</gene>
<evidence type="ECO:0000256" key="1">
    <source>
        <dbReference type="ARBA" id="ARBA00022723"/>
    </source>
</evidence>
<evidence type="ECO:0000256" key="3">
    <source>
        <dbReference type="ARBA" id="ARBA00023014"/>
    </source>
</evidence>
<dbReference type="InterPro" id="IPR029039">
    <property type="entry name" value="Flavoprotein-like_sf"/>
</dbReference>
<dbReference type="SUPFAM" id="SSF54862">
    <property type="entry name" value="4Fe-4S ferredoxins"/>
    <property type="match status" value="1"/>
</dbReference>
<dbReference type="OrthoDB" id="9813995at2"/>
<evidence type="ECO:0000313" key="5">
    <source>
        <dbReference type="EMBL" id="APC39448.1"/>
    </source>
</evidence>
<dbReference type="AlphaFoldDB" id="A0A1J0GEM3"/>
<dbReference type="SUPFAM" id="SSF52218">
    <property type="entry name" value="Flavoproteins"/>
    <property type="match status" value="1"/>
</dbReference>
<dbReference type="NCBIfam" id="NF038196">
    <property type="entry name" value="ferrodoxin_EFR1"/>
    <property type="match status" value="1"/>
</dbReference>
<evidence type="ECO:0000313" key="6">
    <source>
        <dbReference type="Proteomes" id="UP000182569"/>
    </source>
</evidence>
<protein>
    <submittedName>
        <fullName evidence="5">4Fe-4S ferredoxin</fullName>
    </submittedName>
</protein>
<dbReference type="Proteomes" id="UP000182569">
    <property type="component" value="Chromosome"/>
</dbReference>
<sequence>MESTIYCFSGTGNSLKVARDIALELKDTEIVQICTNNMNIDNTLSNKIGFIFPVYASGIPFLVKKFIKEIRLKKDAYVYTVVTFGSAAGASIKQLEELLTDKGIKLSAAFKVKMPGNYQVIYAPYSEEKQKECFDDEKEKISGIVKSLNNNEIVGFSGLGESLMRTVGGMIYGSFSPYKKDKDFWTDKNCNGCGTCSKVCPASNIEMMEGKPQWQHKCEQCLACMQWCPQKSIQYKKVTIKRGRYHHPDVDVTELFHL</sequence>
<dbReference type="PROSITE" id="PS00198">
    <property type="entry name" value="4FE4S_FER_1"/>
    <property type="match status" value="2"/>
</dbReference>
<dbReference type="GO" id="GO:0051536">
    <property type="term" value="F:iron-sulfur cluster binding"/>
    <property type="evidence" value="ECO:0007669"/>
    <property type="project" value="UniProtKB-KW"/>
</dbReference>
<proteinExistence type="predicted"/>
<dbReference type="PROSITE" id="PS51379">
    <property type="entry name" value="4FE4S_FER_2"/>
    <property type="match status" value="2"/>
</dbReference>
<reference evidence="6" key="1">
    <citation type="journal article" date="2016" name="Front. Microbiol.">
        <title>Complete Genome Sequence of Clostridium estertheticum DSM 8809, a Microbe Identified in Spoiled Vacuum Packed Beef.</title>
        <authorList>
            <person name="Yu Z."/>
            <person name="Gunn L."/>
            <person name="Brennan E."/>
            <person name="Reid R."/>
            <person name="Wall P.G."/>
            <person name="Gaora O.P."/>
            <person name="Hurley D."/>
            <person name="Bolton D."/>
            <person name="Fanning S."/>
        </authorList>
    </citation>
    <scope>NUCLEOTIDE SEQUENCE [LARGE SCALE GENOMIC DNA]</scope>
    <source>
        <strain evidence="6">DSM 8809</strain>
    </source>
</reference>
<keyword evidence="3" id="KW-0411">Iron-sulfur</keyword>